<gene>
    <name evidence="10" type="primary">nuoM</name>
    <name evidence="10" type="ORF">Pan44_43810</name>
</gene>
<dbReference type="GO" id="GO:0012505">
    <property type="term" value="C:endomembrane system"/>
    <property type="evidence" value="ECO:0007669"/>
    <property type="project" value="UniProtKB-SubCell"/>
</dbReference>
<feature type="transmembrane region" description="Helical" evidence="8">
    <location>
        <begin position="533"/>
        <end position="550"/>
    </location>
</feature>
<organism evidence="10 11">
    <name type="scientific">Caulifigura coniformis</name>
    <dbReference type="NCBI Taxonomy" id="2527983"/>
    <lineage>
        <taxon>Bacteria</taxon>
        <taxon>Pseudomonadati</taxon>
        <taxon>Planctomycetota</taxon>
        <taxon>Planctomycetia</taxon>
        <taxon>Planctomycetales</taxon>
        <taxon>Planctomycetaceae</taxon>
        <taxon>Caulifigura</taxon>
    </lineage>
</organism>
<name>A0A517SJN2_9PLAN</name>
<dbReference type="PANTHER" id="PTHR43507">
    <property type="entry name" value="NADH-UBIQUINONE OXIDOREDUCTASE CHAIN 4"/>
    <property type="match status" value="1"/>
</dbReference>
<dbReference type="InterPro" id="IPR010227">
    <property type="entry name" value="NADH_Q_OxRdtase_chainM/4"/>
</dbReference>
<dbReference type="GO" id="GO:0008137">
    <property type="term" value="F:NADH dehydrogenase (ubiquinone) activity"/>
    <property type="evidence" value="ECO:0007669"/>
    <property type="project" value="InterPro"/>
</dbReference>
<dbReference type="FunCoup" id="A0A517SJN2">
    <property type="interactions" value="148"/>
</dbReference>
<comment type="similarity">
    <text evidence="2">Belongs to the complex I subunit 4 family.</text>
</comment>
<dbReference type="GO" id="GO:0016020">
    <property type="term" value="C:membrane"/>
    <property type="evidence" value="ECO:0007669"/>
    <property type="project" value="UniProtKB-SubCell"/>
</dbReference>
<feature type="transmembrane region" description="Helical" evidence="8">
    <location>
        <begin position="143"/>
        <end position="161"/>
    </location>
</feature>
<dbReference type="InterPro" id="IPR001750">
    <property type="entry name" value="ND/Mrp_TM"/>
</dbReference>
<keyword evidence="10" id="KW-0560">Oxidoreductase</keyword>
<feature type="compositionally biased region" description="Basic and acidic residues" evidence="7">
    <location>
        <begin position="482"/>
        <end position="491"/>
    </location>
</feature>
<reference evidence="10 11" key="1">
    <citation type="submission" date="2019-02" db="EMBL/GenBank/DDBJ databases">
        <title>Deep-cultivation of Planctomycetes and their phenomic and genomic characterization uncovers novel biology.</title>
        <authorList>
            <person name="Wiegand S."/>
            <person name="Jogler M."/>
            <person name="Boedeker C."/>
            <person name="Pinto D."/>
            <person name="Vollmers J."/>
            <person name="Rivas-Marin E."/>
            <person name="Kohn T."/>
            <person name="Peeters S.H."/>
            <person name="Heuer A."/>
            <person name="Rast P."/>
            <person name="Oberbeckmann S."/>
            <person name="Bunk B."/>
            <person name="Jeske O."/>
            <person name="Meyerdierks A."/>
            <person name="Storesund J.E."/>
            <person name="Kallscheuer N."/>
            <person name="Luecker S."/>
            <person name="Lage O.M."/>
            <person name="Pohl T."/>
            <person name="Merkel B.J."/>
            <person name="Hornburger P."/>
            <person name="Mueller R.-W."/>
            <person name="Bruemmer F."/>
            <person name="Labrenz M."/>
            <person name="Spormann A.M."/>
            <person name="Op den Camp H."/>
            <person name="Overmann J."/>
            <person name="Amann R."/>
            <person name="Jetten M.S.M."/>
            <person name="Mascher T."/>
            <person name="Medema M.H."/>
            <person name="Devos D.P."/>
            <person name="Kaster A.-K."/>
            <person name="Ovreas L."/>
            <person name="Rohde M."/>
            <person name="Galperin M.Y."/>
            <person name="Jogler C."/>
        </authorList>
    </citation>
    <scope>NUCLEOTIDE SEQUENCE [LARGE SCALE GENOMIC DNA]</scope>
    <source>
        <strain evidence="10 11">Pan44</strain>
    </source>
</reference>
<evidence type="ECO:0000313" key="11">
    <source>
        <dbReference type="Proteomes" id="UP000315700"/>
    </source>
</evidence>
<accession>A0A517SJN2</accession>
<dbReference type="RefSeq" id="WP_145033653.1">
    <property type="nucleotide sequence ID" value="NZ_CP036271.1"/>
</dbReference>
<proteinExistence type="inferred from homology"/>
<dbReference type="GO" id="GO:0048039">
    <property type="term" value="F:ubiquinone binding"/>
    <property type="evidence" value="ECO:0007669"/>
    <property type="project" value="TreeGrafter"/>
</dbReference>
<dbReference type="EC" id="1.6.5.11" evidence="10"/>
<protein>
    <submittedName>
        <fullName evidence="10">NADH-quinone oxidoreductase subunit M</fullName>
        <ecNumber evidence="10">1.6.5.11</ecNumber>
    </submittedName>
</protein>
<feature type="transmembrane region" description="Helical" evidence="8">
    <location>
        <begin position="342"/>
        <end position="361"/>
    </location>
</feature>
<feature type="transmembrane region" description="Helical" evidence="8">
    <location>
        <begin position="449"/>
        <end position="468"/>
    </location>
</feature>
<evidence type="ECO:0000313" key="10">
    <source>
        <dbReference type="EMBL" id="QDT56328.1"/>
    </source>
</evidence>
<evidence type="ECO:0000259" key="9">
    <source>
        <dbReference type="Pfam" id="PF00361"/>
    </source>
</evidence>
<evidence type="ECO:0000256" key="1">
    <source>
        <dbReference type="ARBA" id="ARBA00004127"/>
    </source>
</evidence>
<dbReference type="GO" id="GO:0003954">
    <property type="term" value="F:NADH dehydrogenase activity"/>
    <property type="evidence" value="ECO:0007669"/>
    <property type="project" value="TreeGrafter"/>
</dbReference>
<evidence type="ECO:0000256" key="5">
    <source>
        <dbReference type="ARBA" id="ARBA00023136"/>
    </source>
</evidence>
<evidence type="ECO:0000256" key="4">
    <source>
        <dbReference type="ARBA" id="ARBA00022989"/>
    </source>
</evidence>
<dbReference type="AlphaFoldDB" id="A0A517SJN2"/>
<comment type="subcellular location">
    <subcellularLocation>
        <location evidence="1">Endomembrane system</location>
        <topology evidence="1">Multi-pass membrane protein</topology>
    </subcellularLocation>
    <subcellularLocation>
        <location evidence="6">Membrane</location>
        <topology evidence="6">Multi-pass membrane protein</topology>
    </subcellularLocation>
</comment>
<feature type="transmembrane region" description="Helical" evidence="8">
    <location>
        <begin position="283"/>
        <end position="307"/>
    </location>
</feature>
<dbReference type="GO" id="GO:0015990">
    <property type="term" value="P:electron transport coupled proton transport"/>
    <property type="evidence" value="ECO:0007669"/>
    <property type="project" value="TreeGrafter"/>
</dbReference>
<feature type="transmembrane region" description="Helical" evidence="8">
    <location>
        <begin position="167"/>
        <end position="184"/>
    </location>
</feature>
<feature type="transmembrane region" description="Helical" evidence="8">
    <location>
        <begin position="113"/>
        <end position="131"/>
    </location>
</feature>
<keyword evidence="4 8" id="KW-1133">Transmembrane helix</keyword>
<feature type="transmembrane region" description="Helical" evidence="8">
    <location>
        <begin position="32"/>
        <end position="53"/>
    </location>
</feature>
<dbReference type="NCBIfam" id="TIGR01972">
    <property type="entry name" value="NDH_I_M"/>
    <property type="match status" value="1"/>
</dbReference>
<sequence length="606" mass="65509">MANWLPILILIPFLFSAALMLGRNLGGNAARWIGLIGTLVTLTGCLAISGAYYKYVSEGPLPVPTDKAGNPVQMPVNPQLNWHYNWLDLSGPGISASPNHSTRLSFHLGVDGVSVSLILLTGILFVSCVLISWEAISDRRPEFYAFLLLLEAGLIGVFCAFDLMLFYVFFEFTLIPLFFLVGIWGGPDRRRAAVKLFLYTLAGGLITLLGLAALVAATWQRGDLSTPFSIPDLARSLTANPLELKWQIGIFLAISAGFFVKVPLFPFHTWLPLAHVEAPTAGSILLAGVLLKLGTYGFFRICLPLFPSACYEWGAPLVGGMAVIGIVYGSLCCLAQRDIKKLIAYSSVAHLGFCMVGLFALNREGITGGVLQMLNHGLSTGALFLIVGMVYERYHTRMLDDLGGLAKRLPLIAVAMVFISMASIGLPGLNGFVGEFLSLAGMFRLKPAYAIVAATGVILGAWYLLTMLQHAFFGPLKEPEVGHGHSHDHGTHSPAHAHAHHGHDDHGHGGHGHGHAEPPLVDNGIRDINLREFIALAPLAALCLMIGVYPKPLIDTIRPDINAVAQVYDDLKVPMKGRTWEKPSAVSVTPEQQVEKQEAVAVVQTH</sequence>
<dbReference type="GO" id="GO:0042773">
    <property type="term" value="P:ATP synthesis coupled electron transport"/>
    <property type="evidence" value="ECO:0007669"/>
    <property type="project" value="InterPro"/>
</dbReference>
<evidence type="ECO:0000256" key="6">
    <source>
        <dbReference type="RuleBase" id="RU000320"/>
    </source>
</evidence>
<feature type="transmembrane region" description="Helical" evidence="8">
    <location>
        <begin position="196"/>
        <end position="219"/>
    </location>
</feature>
<evidence type="ECO:0000256" key="2">
    <source>
        <dbReference type="ARBA" id="ARBA00009025"/>
    </source>
</evidence>
<evidence type="ECO:0000256" key="3">
    <source>
        <dbReference type="ARBA" id="ARBA00022692"/>
    </source>
</evidence>
<keyword evidence="5 8" id="KW-0472">Membrane</keyword>
<dbReference type="InParanoid" id="A0A517SJN2"/>
<dbReference type="OrthoDB" id="9811718at2"/>
<dbReference type="Pfam" id="PF00361">
    <property type="entry name" value="Proton_antipo_M"/>
    <property type="match status" value="1"/>
</dbReference>
<dbReference type="PANTHER" id="PTHR43507:SF1">
    <property type="entry name" value="NADH-UBIQUINONE OXIDOREDUCTASE CHAIN 4"/>
    <property type="match status" value="1"/>
</dbReference>
<feature type="region of interest" description="Disordered" evidence="7">
    <location>
        <begin position="482"/>
        <end position="520"/>
    </location>
</feature>
<dbReference type="KEGG" id="ccos:Pan44_43810"/>
<dbReference type="PRINTS" id="PR01437">
    <property type="entry name" value="NUOXDRDTASE4"/>
</dbReference>
<evidence type="ECO:0000256" key="8">
    <source>
        <dbReference type="SAM" id="Phobius"/>
    </source>
</evidence>
<keyword evidence="3 6" id="KW-0812">Transmembrane</keyword>
<evidence type="ECO:0000256" key="7">
    <source>
        <dbReference type="SAM" id="MobiDB-lite"/>
    </source>
</evidence>
<dbReference type="EMBL" id="CP036271">
    <property type="protein sequence ID" value="QDT56328.1"/>
    <property type="molecule type" value="Genomic_DNA"/>
</dbReference>
<feature type="transmembrane region" description="Helical" evidence="8">
    <location>
        <begin position="6"/>
        <end position="25"/>
    </location>
</feature>
<feature type="transmembrane region" description="Helical" evidence="8">
    <location>
        <begin position="313"/>
        <end position="335"/>
    </location>
</feature>
<feature type="domain" description="NADH:quinone oxidoreductase/Mrp antiporter transmembrane" evidence="9">
    <location>
        <begin position="161"/>
        <end position="456"/>
    </location>
</feature>
<keyword evidence="11" id="KW-1185">Reference proteome</keyword>
<feature type="transmembrane region" description="Helical" evidence="8">
    <location>
        <begin position="246"/>
        <end position="271"/>
    </location>
</feature>
<dbReference type="InterPro" id="IPR003918">
    <property type="entry name" value="NADH_UbQ_OxRdtase"/>
</dbReference>
<feature type="transmembrane region" description="Helical" evidence="8">
    <location>
        <begin position="411"/>
        <end position="429"/>
    </location>
</feature>
<feature type="transmembrane region" description="Helical" evidence="8">
    <location>
        <begin position="373"/>
        <end position="391"/>
    </location>
</feature>
<dbReference type="Proteomes" id="UP000315700">
    <property type="component" value="Chromosome"/>
</dbReference>